<sequence>MKKLSLLFLFCLLAFAFTAEAQQSRYYEMRTYHSPEGKRPDLIKRFQDHTLKLFAKNGIENVGYFIPTDQNNYTLTFILAYPNQESRDVLWNKFANDPEWQKAYKASEANGPLVTKVDQVFMSDASELSTEISKLSPQAPKIFELRTYHCLPGKLDAINARFRDHTRELFEKHGMLNVIYWYTVEKDGAQAKLVYLLAHKDEAAAKASFTAFGSDPEWIRVRDASEENGKIVEKVESVYLKALPFSPLR</sequence>
<keyword evidence="4" id="KW-1185">Reference proteome</keyword>
<evidence type="ECO:0000256" key="1">
    <source>
        <dbReference type="SAM" id="SignalP"/>
    </source>
</evidence>
<evidence type="ECO:0000313" key="3">
    <source>
        <dbReference type="EMBL" id="SDZ14657.1"/>
    </source>
</evidence>
<keyword evidence="1" id="KW-0732">Signal</keyword>
<dbReference type="Proteomes" id="UP000199663">
    <property type="component" value="Unassembled WGS sequence"/>
</dbReference>
<name>A0A1H3QMN9_9BACT</name>
<feature type="signal peptide" evidence="1">
    <location>
        <begin position="1"/>
        <end position="21"/>
    </location>
</feature>
<dbReference type="EMBL" id="FNQC01000006">
    <property type="protein sequence ID" value="SDZ14657.1"/>
    <property type="molecule type" value="Genomic_DNA"/>
</dbReference>
<reference evidence="3 4" key="1">
    <citation type="submission" date="2016-10" db="EMBL/GenBank/DDBJ databases">
        <authorList>
            <person name="Varghese N."/>
            <person name="Submissions S."/>
        </authorList>
    </citation>
    <scope>NUCLEOTIDE SEQUENCE [LARGE SCALE GENOMIC DNA]</scope>
    <source>
        <strain evidence="3 4">DSM 17997</strain>
    </source>
</reference>
<dbReference type="RefSeq" id="WP_019597381.1">
    <property type="nucleotide sequence ID" value="NZ_FNQC01000006.1"/>
</dbReference>
<accession>A0A1H3QMN9</accession>
<dbReference type="InterPro" id="IPR011008">
    <property type="entry name" value="Dimeric_a/b-barrel"/>
</dbReference>
<evidence type="ECO:0000313" key="4">
    <source>
        <dbReference type="Proteomes" id="UP000199663"/>
    </source>
</evidence>
<gene>
    <name evidence="3" type="ORF">SAMN05444412_106198</name>
</gene>
<feature type="domain" description="NIPSNAP" evidence="2">
    <location>
        <begin position="27"/>
        <end position="120"/>
    </location>
</feature>
<organism evidence="3 4">
    <name type="scientific">Rhodonellum ikkaensis</name>
    <dbReference type="NCBI Taxonomy" id="336829"/>
    <lineage>
        <taxon>Bacteria</taxon>
        <taxon>Pseudomonadati</taxon>
        <taxon>Bacteroidota</taxon>
        <taxon>Cytophagia</taxon>
        <taxon>Cytophagales</taxon>
        <taxon>Cytophagaceae</taxon>
        <taxon>Rhodonellum</taxon>
    </lineage>
</organism>
<dbReference type="Gene3D" id="3.30.70.100">
    <property type="match status" value="2"/>
</dbReference>
<dbReference type="InterPro" id="IPR012577">
    <property type="entry name" value="NIPSNAP"/>
</dbReference>
<protein>
    <submittedName>
        <fullName evidence="3">NIPSNAP protein</fullName>
    </submittedName>
</protein>
<comment type="caution">
    <text evidence="3">The sequence shown here is derived from an EMBL/GenBank/DDBJ whole genome shotgun (WGS) entry which is preliminary data.</text>
</comment>
<proteinExistence type="predicted"/>
<feature type="chain" id="PRO_5045467861" evidence="1">
    <location>
        <begin position="22"/>
        <end position="249"/>
    </location>
</feature>
<feature type="domain" description="NIPSNAP" evidence="2">
    <location>
        <begin position="143"/>
        <end position="247"/>
    </location>
</feature>
<dbReference type="Pfam" id="PF07978">
    <property type="entry name" value="NIPSNAP"/>
    <property type="match status" value="2"/>
</dbReference>
<evidence type="ECO:0000259" key="2">
    <source>
        <dbReference type="Pfam" id="PF07978"/>
    </source>
</evidence>
<dbReference type="SUPFAM" id="SSF54909">
    <property type="entry name" value="Dimeric alpha+beta barrel"/>
    <property type="match status" value="2"/>
</dbReference>